<proteinExistence type="inferred from homology"/>
<evidence type="ECO:0000313" key="10">
    <source>
        <dbReference type="EMBL" id="GFP28089.1"/>
    </source>
</evidence>
<keyword evidence="2 7" id="KW-1003">Cell membrane</keyword>
<feature type="binding site" evidence="7">
    <location>
        <position position="134"/>
    </location>
    <ligand>
        <name>a 1,2-diacyl-sn-glycero-3-phospho-(1'-sn-glycerol)</name>
        <dbReference type="ChEBI" id="CHEBI:64716"/>
    </ligand>
</feature>
<evidence type="ECO:0000313" key="9">
    <source>
        <dbReference type="EMBL" id="GFP24679.1"/>
    </source>
</evidence>
<organism evidence="10 14">
    <name type="scientific">Candidatus Hakubella thermalkaliphila</name>
    <dbReference type="NCBI Taxonomy" id="2754717"/>
    <lineage>
        <taxon>Bacteria</taxon>
        <taxon>Bacillati</taxon>
        <taxon>Actinomycetota</taxon>
        <taxon>Actinomycetota incertae sedis</taxon>
        <taxon>Candidatus Hakubellales</taxon>
        <taxon>Candidatus Hakubellaceae</taxon>
        <taxon>Candidatus Hakubella</taxon>
    </lineage>
</organism>
<dbReference type="AlphaFoldDB" id="A0A6V8P635"/>
<dbReference type="GO" id="GO:0042158">
    <property type="term" value="P:lipoprotein biosynthetic process"/>
    <property type="evidence" value="ECO:0007669"/>
    <property type="project" value="UniProtKB-UniRule"/>
</dbReference>
<evidence type="ECO:0000256" key="1">
    <source>
        <dbReference type="ARBA" id="ARBA00007150"/>
    </source>
</evidence>
<reference evidence="12 13" key="1">
    <citation type="journal article" date="2020" name="Front. Microbiol.">
        <title>Single-cell genomics of novel Actinobacteria with the Wood-Ljungdahl pathway discovered in a serpentinizing system.</title>
        <authorList>
            <person name="Merino N."/>
            <person name="Kawai M."/>
            <person name="Boyd E.S."/>
            <person name="Colman D.R."/>
            <person name="McGlynn S.E."/>
            <person name="Nealson K.H."/>
            <person name="Kurokawa K."/>
            <person name="Hongoh Y."/>
        </authorList>
    </citation>
    <scope>NUCLEOTIDE SEQUENCE [LARGE SCALE GENOMIC DNA]</scope>
    <source>
        <strain evidence="9 12">S25</strain>
        <strain evidence="10 14">S33</strain>
        <strain evidence="11 13">S43</strain>
    </source>
</reference>
<feature type="transmembrane region" description="Helical" evidence="7">
    <location>
        <begin position="237"/>
        <end position="256"/>
    </location>
</feature>
<evidence type="ECO:0000256" key="6">
    <source>
        <dbReference type="ARBA" id="ARBA00023136"/>
    </source>
</evidence>
<dbReference type="Proteomes" id="UP000576480">
    <property type="component" value="Unassembled WGS sequence"/>
</dbReference>
<comment type="caution">
    <text evidence="10">The sequence shown here is derived from an EMBL/GenBank/DDBJ whole genome shotgun (WGS) entry which is preliminary data.</text>
</comment>
<keyword evidence="3 7" id="KW-0808">Transferase</keyword>
<dbReference type="GO" id="GO:0005886">
    <property type="term" value="C:plasma membrane"/>
    <property type="evidence" value="ECO:0007669"/>
    <property type="project" value="UniProtKB-SubCell"/>
</dbReference>
<feature type="transmembrane region" description="Helical" evidence="7">
    <location>
        <begin position="12"/>
        <end position="37"/>
    </location>
</feature>
<sequence length="298" mass="32924">MFYIGVDPNIRLASLAIPLYAIFIVSAILLGLFLALALARRYGFSHGQILAFFLAAVPGGLVGARLVHVIDKAELYLADPMLIPAFWLGGFSQYGMIIGGLATVAVYAHWRRLPLLRFLDLITVPLLAGLSLGRVGCIVQGCCYGTPTTLPWGFVYTHPASFLPADWIARRVPIHPAPLYEILWFLALLSILLALRAHLLPKGMPFLVFLVGHSAGRFIIMFFRADPVRPVFAGLDLVQVIALPILIFSIPLLLRYRRIKQLHPRIEKSESGRVASDKKSSPKGLDKGLEKGENKHRT</sequence>
<accession>A0A6V8P635</accession>
<dbReference type="EMBL" id="BLSB01000003">
    <property type="protein sequence ID" value="GFP34310.1"/>
    <property type="molecule type" value="Genomic_DNA"/>
</dbReference>
<dbReference type="UniPathway" id="UPA00664"/>
<keyword evidence="6 7" id="KW-0472">Membrane</keyword>
<evidence type="ECO:0000256" key="3">
    <source>
        <dbReference type="ARBA" id="ARBA00022679"/>
    </source>
</evidence>
<evidence type="ECO:0000313" key="13">
    <source>
        <dbReference type="Proteomes" id="UP000576480"/>
    </source>
</evidence>
<evidence type="ECO:0000256" key="5">
    <source>
        <dbReference type="ARBA" id="ARBA00022989"/>
    </source>
</evidence>
<keyword evidence="10" id="KW-0449">Lipoprotein</keyword>
<dbReference type="EC" id="2.5.1.145" evidence="7"/>
<dbReference type="InterPro" id="IPR001640">
    <property type="entry name" value="Lgt"/>
</dbReference>
<evidence type="ECO:0000313" key="14">
    <source>
        <dbReference type="Proteomes" id="UP000591948"/>
    </source>
</evidence>
<dbReference type="EMBL" id="BLRX01000007">
    <property type="protein sequence ID" value="GFP24679.1"/>
    <property type="molecule type" value="Genomic_DNA"/>
</dbReference>
<feature type="transmembrane region" description="Helical" evidence="7">
    <location>
        <begin position="182"/>
        <end position="199"/>
    </location>
</feature>
<dbReference type="RefSeq" id="WP_176229114.1">
    <property type="nucleotide sequence ID" value="NZ_BLRY01000111.1"/>
</dbReference>
<dbReference type="Proteomes" id="UP000591948">
    <property type="component" value="Unassembled WGS sequence"/>
</dbReference>
<keyword evidence="14" id="KW-1185">Reference proteome</keyword>
<dbReference type="Proteomes" id="UP000543224">
    <property type="component" value="Unassembled WGS sequence"/>
</dbReference>
<feature type="transmembrane region" description="Helical" evidence="7">
    <location>
        <begin position="49"/>
        <end position="70"/>
    </location>
</feature>
<comment type="catalytic activity">
    <reaction evidence="7">
        <text>L-cysteinyl-[prolipoprotein] + a 1,2-diacyl-sn-glycero-3-phospho-(1'-sn-glycerol) = an S-1,2-diacyl-sn-glyceryl-L-cysteinyl-[prolipoprotein] + sn-glycerol 1-phosphate + H(+)</text>
        <dbReference type="Rhea" id="RHEA:56712"/>
        <dbReference type="Rhea" id="RHEA-COMP:14679"/>
        <dbReference type="Rhea" id="RHEA-COMP:14680"/>
        <dbReference type="ChEBI" id="CHEBI:15378"/>
        <dbReference type="ChEBI" id="CHEBI:29950"/>
        <dbReference type="ChEBI" id="CHEBI:57685"/>
        <dbReference type="ChEBI" id="CHEBI:64716"/>
        <dbReference type="ChEBI" id="CHEBI:140658"/>
        <dbReference type="EC" id="2.5.1.145"/>
    </reaction>
</comment>
<evidence type="ECO:0000313" key="11">
    <source>
        <dbReference type="EMBL" id="GFP34310.1"/>
    </source>
</evidence>
<comment type="pathway">
    <text evidence="7">Protein modification; lipoprotein biosynthesis (diacylglyceryl transfer).</text>
</comment>
<evidence type="ECO:0000256" key="2">
    <source>
        <dbReference type="ARBA" id="ARBA00022475"/>
    </source>
</evidence>
<gene>
    <name evidence="7" type="primary">lgt</name>
    <name evidence="9" type="ORF">HKBW3S25_00116</name>
    <name evidence="10" type="ORF">HKBW3S33_01506</name>
    <name evidence="11" type="ORF">HKBW3S43_00103</name>
</gene>
<dbReference type="PANTHER" id="PTHR30589:SF0">
    <property type="entry name" value="PHOSPHATIDYLGLYCEROL--PROLIPOPROTEIN DIACYLGLYCERYL TRANSFERASE"/>
    <property type="match status" value="1"/>
</dbReference>
<dbReference type="EMBL" id="BLRY01000111">
    <property type="protein sequence ID" value="GFP28089.1"/>
    <property type="molecule type" value="Genomic_DNA"/>
</dbReference>
<comment type="similarity">
    <text evidence="1 7">Belongs to the Lgt family.</text>
</comment>
<comment type="subcellular location">
    <subcellularLocation>
        <location evidence="7">Cell membrane</location>
        <topology evidence="7">Multi-pass membrane protein</topology>
    </subcellularLocation>
</comment>
<evidence type="ECO:0000256" key="7">
    <source>
        <dbReference type="HAMAP-Rule" id="MF_01147"/>
    </source>
</evidence>
<dbReference type="GO" id="GO:0008961">
    <property type="term" value="F:phosphatidylglycerol-prolipoprotein diacylglyceryl transferase activity"/>
    <property type="evidence" value="ECO:0007669"/>
    <property type="project" value="UniProtKB-UniRule"/>
</dbReference>
<dbReference type="PANTHER" id="PTHR30589">
    <property type="entry name" value="PROLIPOPROTEIN DIACYLGLYCERYL TRANSFERASE"/>
    <property type="match status" value="1"/>
</dbReference>
<comment type="function">
    <text evidence="7">Catalyzes the transfer of the diacylglyceryl group from phosphatidylglycerol to the sulfhydryl group of the N-terminal cysteine of a prolipoprotein, the first step in the formation of mature lipoproteins.</text>
</comment>
<protein>
    <recommendedName>
        <fullName evidence="7">Phosphatidylglycerol--prolipoprotein diacylglyceryl transferase</fullName>
        <ecNumber evidence="7">2.5.1.145</ecNumber>
    </recommendedName>
</protein>
<keyword evidence="4 7" id="KW-0812">Transmembrane</keyword>
<evidence type="ECO:0000256" key="8">
    <source>
        <dbReference type="SAM" id="MobiDB-lite"/>
    </source>
</evidence>
<dbReference type="HAMAP" id="MF_01147">
    <property type="entry name" value="Lgt"/>
    <property type="match status" value="1"/>
</dbReference>
<name>A0A6V8P635_9ACTN</name>
<evidence type="ECO:0000313" key="12">
    <source>
        <dbReference type="Proteomes" id="UP000543224"/>
    </source>
</evidence>
<evidence type="ECO:0000256" key="4">
    <source>
        <dbReference type="ARBA" id="ARBA00022692"/>
    </source>
</evidence>
<keyword evidence="5 7" id="KW-1133">Transmembrane helix</keyword>
<feature type="transmembrane region" description="Helical" evidence="7">
    <location>
        <begin position="82"/>
        <end position="108"/>
    </location>
</feature>
<feature type="region of interest" description="Disordered" evidence="8">
    <location>
        <begin position="267"/>
        <end position="298"/>
    </location>
</feature>
<dbReference type="Pfam" id="PF01790">
    <property type="entry name" value="LGT"/>
    <property type="match status" value="1"/>
</dbReference>